<keyword evidence="3" id="KW-1185">Reference proteome</keyword>
<comment type="caution">
    <text evidence="2">The sequence shown here is derived from an EMBL/GenBank/DDBJ whole genome shotgun (WGS) entry which is preliminary data.</text>
</comment>
<accession>A0AAD4FDE0</accession>
<evidence type="ECO:0000256" key="1">
    <source>
        <dbReference type="SAM" id="MobiDB-lite"/>
    </source>
</evidence>
<feature type="region of interest" description="Disordered" evidence="1">
    <location>
        <begin position="1"/>
        <end position="31"/>
    </location>
</feature>
<organism evidence="2 3">
    <name type="scientific">Alternaria panax</name>
    <dbReference type="NCBI Taxonomy" id="48097"/>
    <lineage>
        <taxon>Eukaryota</taxon>
        <taxon>Fungi</taxon>
        <taxon>Dikarya</taxon>
        <taxon>Ascomycota</taxon>
        <taxon>Pezizomycotina</taxon>
        <taxon>Dothideomycetes</taxon>
        <taxon>Pleosporomycetidae</taxon>
        <taxon>Pleosporales</taxon>
        <taxon>Pleosporineae</taxon>
        <taxon>Pleosporaceae</taxon>
        <taxon>Alternaria</taxon>
        <taxon>Alternaria sect. Panax</taxon>
    </lineage>
</organism>
<name>A0AAD4FDE0_9PLEO</name>
<sequence>MSHNGPNNNDPSSSPPPPANPPNSPEGPRSHVETYFQNLKAGTLTMLRILEELSRTISAGEGDPTRTQIDQLRGSVTDFFETQRALEDTFKKLVDEEDEEVRNTLLEEIREIIRQAEL</sequence>
<dbReference type="AlphaFoldDB" id="A0AAD4FDE0"/>
<feature type="compositionally biased region" description="Pro residues" evidence="1">
    <location>
        <begin position="13"/>
        <end position="25"/>
    </location>
</feature>
<proteinExistence type="predicted"/>
<evidence type="ECO:0000313" key="2">
    <source>
        <dbReference type="EMBL" id="KAG9187355.1"/>
    </source>
</evidence>
<reference evidence="2" key="1">
    <citation type="submission" date="2021-07" db="EMBL/GenBank/DDBJ databases">
        <title>Genome Resource of American Ginseng Black Spot Pathogen Alternaria panax.</title>
        <authorList>
            <person name="Qiu C."/>
            <person name="Wang W."/>
            <person name="Liu Z."/>
        </authorList>
    </citation>
    <scope>NUCLEOTIDE SEQUENCE</scope>
    <source>
        <strain evidence="2">BNCC115425</strain>
    </source>
</reference>
<gene>
    <name evidence="2" type="ORF">G6011_05226</name>
</gene>
<feature type="compositionally biased region" description="Low complexity" evidence="1">
    <location>
        <begin position="1"/>
        <end position="12"/>
    </location>
</feature>
<dbReference type="Proteomes" id="UP001199106">
    <property type="component" value="Unassembled WGS sequence"/>
</dbReference>
<evidence type="ECO:0000313" key="3">
    <source>
        <dbReference type="Proteomes" id="UP001199106"/>
    </source>
</evidence>
<dbReference type="EMBL" id="JAANER010000007">
    <property type="protein sequence ID" value="KAG9187355.1"/>
    <property type="molecule type" value="Genomic_DNA"/>
</dbReference>
<protein>
    <submittedName>
        <fullName evidence="2">Uncharacterized protein</fullName>
    </submittedName>
</protein>